<dbReference type="PANTHER" id="PTHR32024">
    <property type="entry name" value="TRK SYSTEM POTASSIUM UPTAKE PROTEIN TRKG-RELATED"/>
    <property type="match status" value="1"/>
</dbReference>
<evidence type="ECO:0000256" key="4">
    <source>
        <dbReference type="ARBA" id="ARBA00022692"/>
    </source>
</evidence>
<feature type="transmembrane region" description="Helical" evidence="8">
    <location>
        <begin position="191"/>
        <end position="210"/>
    </location>
</feature>
<sequence length="444" mass="47635">MKMRRLTYVQTIALGFFTVIAAGTILLMLPAASQSGKATGFVTALFTAVSASCVTGLVLVDTATYWTGFGQAVILLLIQLGGLGFMTIATLFSRLVRRRMSMRERGVMAESINTVRVGRIMEITSTIGLGTLIFELAGAVLLAIRFIPEFGLGQGLWYSVFHSVSAFCNAGFDLMGVKAPFSSLVSYSDDALVSITIMLLIILGGIGFLVWDDVRQKGLRWKRYDLHTKLVILTTLILIFGGALLFFFLERGRMNADMPLGEQILVSFFSAVTPRTAGFNSVDTAALSDASKLLTVMLMFIGGSPGSTAGGIKTTSVAVVFIFLFSGIRGRRGAYVFGRRIPDDAMKRSGMIVSTNLMLALFGALVLCGTQSLPLGDVLIEVFSAIGTVGMSTGITRELTTLSALVVALLMYCGRVGSVSFAMALLERRTDPPVTYPEEQVTVG</sequence>
<evidence type="ECO:0000256" key="2">
    <source>
        <dbReference type="ARBA" id="ARBA00022448"/>
    </source>
</evidence>
<feature type="transmembrane region" description="Helical" evidence="8">
    <location>
        <begin position="378"/>
        <end position="395"/>
    </location>
</feature>
<dbReference type="Pfam" id="PF02386">
    <property type="entry name" value="TrkH"/>
    <property type="match status" value="1"/>
</dbReference>
<feature type="transmembrane region" description="Helical" evidence="8">
    <location>
        <begin position="230"/>
        <end position="249"/>
    </location>
</feature>
<dbReference type="GO" id="GO:0030001">
    <property type="term" value="P:metal ion transport"/>
    <property type="evidence" value="ECO:0007669"/>
    <property type="project" value="UniProtKB-ARBA"/>
</dbReference>
<evidence type="ECO:0000313" key="9">
    <source>
        <dbReference type="EMBL" id="HIR55803.1"/>
    </source>
</evidence>
<dbReference type="AlphaFoldDB" id="A0A9D1DMX8"/>
<dbReference type="EMBL" id="DVHH01000227">
    <property type="protein sequence ID" value="HIR55803.1"/>
    <property type="molecule type" value="Genomic_DNA"/>
</dbReference>
<feature type="transmembrane region" description="Helical" evidence="8">
    <location>
        <begin position="402"/>
        <end position="426"/>
    </location>
</feature>
<protein>
    <submittedName>
        <fullName evidence="9">Trk family potassium uptake protein</fullName>
    </submittedName>
</protein>
<comment type="subcellular location">
    <subcellularLocation>
        <location evidence="1">Cell membrane</location>
        <topology evidence="1">Multi-pass membrane protein</topology>
    </subcellularLocation>
</comment>
<feature type="transmembrane region" description="Helical" evidence="8">
    <location>
        <begin position="349"/>
        <end position="372"/>
    </location>
</feature>
<dbReference type="PANTHER" id="PTHR32024:SF1">
    <property type="entry name" value="KTR SYSTEM POTASSIUM UPTAKE PROTEIN B"/>
    <property type="match status" value="1"/>
</dbReference>
<evidence type="ECO:0000313" key="10">
    <source>
        <dbReference type="Proteomes" id="UP000824238"/>
    </source>
</evidence>
<feature type="transmembrane region" description="Helical" evidence="8">
    <location>
        <begin position="6"/>
        <end position="29"/>
    </location>
</feature>
<comment type="caution">
    <text evidence="9">The sequence shown here is derived from an EMBL/GenBank/DDBJ whole genome shotgun (WGS) entry which is preliminary data.</text>
</comment>
<keyword evidence="7 8" id="KW-0472">Membrane</keyword>
<feature type="transmembrane region" description="Helical" evidence="8">
    <location>
        <begin position="41"/>
        <end position="60"/>
    </location>
</feature>
<keyword evidence="6" id="KW-0406">Ion transport</keyword>
<keyword evidence="5 8" id="KW-1133">Transmembrane helix</keyword>
<organism evidence="9 10">
    <name type="scientific">Candidatus Scatomorpha intestinigallinarum</name>
    <dbReference type="NCBI Taxonomy" id="2840923"/>
    <lineage>
        <taxon>Bacteria</taxon>
        <taxon>Bacillati</taxon>
        <taxon>Bacillota</taxon>
        <taxon>Clostridia</taxon>
        <taxon>Eubacteriales</taxon>
        <taxon>Candidatus Scatomorpha</taxon>
    </lineage>
</organism>
<evidence type="ECO:0000256" key="6">
    <source>
        <dbReference type="ARBA" id="ARBA00023065"/>
    </source>
</evidence>
<evidence type="ECO:0000256" key="8">
    <source>
        <dbReference type="SAM" id="Phobius"/>
    </source>
</evidence>
<feature type="transmembrane region" description="Helical" evidence="8">
    <location>
        <begin position="307"/>
        <end position="328"/>
    </location>
</feature>
<dbReference type="GO" id="GO:0008324">
    <property type="term" value="F:monoatomic cation transmembrane transporter activity"/>
    <property type="evidence" value="ECO:0007669"/>
    <property type="project" value="InterPro"/>
</dbReference>
<keyword evidence="4 8" id="KW-0812">Transmembrane</keyword>
<feature type="transmembrane region" description="Helical" evidence="8">
    <location>
        <begin position="126"/>
        <end position="147"/>
    </location>
</feature>
<dbReference type="GO" id="GO:0005886">
    <property type="term" value="C:plasma membrane"/>
    <property type="evidence" value="ECO:0007669"/>
    <property type="project" value="UniProtKB-SubCell"/>
</dbReference>
<dbReference type="InterPro" id="IPR003445">
    <property type="entry name" value="Cat_transpt"/>
</dbReference>
<keyword evidence="3" id="KW-1003">Cell membrane</keyword>
<name>A0A9D1DMX8_9FIRM</name>
<proteinExistence type="predicted"/>
<gene>
    <name evidence="9" type="ORF">IAD36_09450</name>
</gene>
<evidence type="ECO:0000256" key="1">
    <source>
        <dbReference type="ARBA" id="ARBA00004651"/>
    </source>
</evidence>
<dbReference type="Proteomes" id="UP000824238">
    <property type="component" value="Unassembled WGS sequence"/>
</dbReference>
<evidence type="ECO:0000256" key="7">
    <source>
        <dbReference type="ARBA" id="ARBA00023136"/>
    </source>
</evidence>
<evidence type="ECO:0000256" key="5">
    <source>
        <dbReference type="ARBA" id="ARBA00022989"/>
    </source>
</evidence>
<keyword evidence="2" id="KW-0813">Transport</keyword>
<accession>A0A9D1DMX8</accession>
<reference evidence="9" key="2">
    <citation type="journal article" date="2021" name="PeerJ">
        <title>Extensive microbial diversity within the chicken gut microbiome revealed by metagenomics and culture.</title>
        <authorList>
            <person name="Gilroy R."/>
            <person name="Ravi A."/>
            <person name="Getino M."/>
            <person name="Pursley I."/>
            <person name="Horton D.L."/>
            <person name="Alikhan N.F."/>
            <person name="Baker D."/>
            <person name="Gharbi K."/>
            <person name="Hall N."/>
            <person name="Watson M."/>
            <person name="Adriaenssens E.M."/>
            <person name="Foster-Nyarko E."/>
            <person name="Jarju S."/>
            <person name="Secka A."/>
            <person name="Antonio M."/>
            <person name="Oren A."/>
            <person name="Chaudhuri R.R."/>
            <person name="La Ragione R."/>
            <person name="Hildebrand F."/>
            <person name="Pallen M.J."/>
        </authorList>
    </citation>
    <scope>NUCLEOTIDE SEQUENCE</scope>
    <source>
        <strain evidence="9">ChiGjej3B3-7149</strain>
    </source>
</reference>
<evidence type="ECO:0000256" key="3">
    <source>
        <dbReference type="ARBA" id="ARBA00022475"/>
    </source>
</evidence>
<reference evidence="9" key="1">
    <citation type="submission" date="2020-10" db="EMBL/GenBank/DDBJ databases">
        <authorList>
            <person name="Gilroy R."/>
        </authorList>
    </citation>
    <scope>NUCLEOTIDE SEQUENCE</scope>
    <source>
        <strain evidence="9">ChiGjej3B3-7149</strain>
    </source>
</reference>
<feature type="transmembrane region" description="Helical" evidence="8">
    <location>
        <begin position="72"/>
        <end position="96"/>
    </location>
</feature>